<evidence type="ECO:0000256" key="6">
    <source>
        <dbReference type="ARBA" id="ARBA00022801"/>
    </source>
</evidence>
<feature type="domain" description="KaiC" evidence="7">
    <location>
        <begin position="250"/>
        <end position="479"/>
    </location>
</feature>
<evidence type="ECO:0000313" key="9">
    <source>
        <dbReference type="Proteomes" id="UP000809349"/>
    </source>
</evidence>
<evidence type="ECO:0000256" key="3">
    <source>
        <dbReference type="ARBA" id="ARBA00022679"/>
    </source>
</evidence>
<dbReference type="Proteomes" id="UP000809349">
    <property type="component" value="Unassembled WGS sequence"/>
</dbReference>
<keyword evidence="9" id="KW-1185">Reference proteome</keyword>
<evidence type="ECO:0000256" key="1">
    <source>
        <dbReference type="ARBA" id="ARBA00012513"/>
    </source>
</evidence>
<evidence type="ECO:0000259" key="7">
    <source>
        <dbReference type="PROSITE" id="PS51146"/>
    </source>
</evidence>
<dbReference type="PIRSF" id="PIRSF039117">
    <property type="entry name" value="KaiC"/>
    <property type="match status" value="1"/>
</dbReference>
<dbReference type="SUPFAM" id="SSF52540">
    <property type="entry name" value="P-loop containing nucleoside triphosphate hydrolases"/>
    <property type="match status" value="2"/>
</dbReference>
<name>A0ABS7STJ0_9BURK</name>
<keyword evidence="3" id="KW-0808">Transferase</keyword>
<reference evidence="8 9" key="2">
    <citation type="submission" date="2021-08" db="EMBL/GenBank/DDBJ databases">
        <title>Massilia sp. R798.</title>
        <authorList>
            <person name="Baek J.H."/>
            <person name="Jung H.S."/>
            <person name="Kim K.R."/>
            <person name="Jeon C.O."/>
        </authorList>
    </citation>
    <scope>NUCLEOTIDE SEQUENCE [LARGE SCALE GENOMIC DNA]</scope>
    <source>
        <strain evidence="8 9">R798</strain>
    </source>
</reference>
<evidence type="ECO:0000256" key="4">
    <source>
        <dbReference type="ARBA" id="ARBA00022737"/>
    </source>
</evidence>
<dbReference type="PANTHER" id="PTHR42926">
    <property type="match status" value="1"/>
</dbReference>
<dbReference type="PROSITE" id="PS51146">
    <property type="entry name" value="KAIC"/>
    <property type="match status" value="2"/>
</dbReference>
<dbReference type="InterPro" id="IPR027417">
    <property type="entry name" value="P-loop_NTPase"/>
</dbReference>
<dbReference type="InterPro" id="IPR003593">
    <property type="entry name" value="AAA+_ATPase"/>
</dbReference>
<sequence length="488" mass="53818">MNEQFKLPLMQTGVPGLDTILGGGLPELSFNIIGGAPGSGKTTFAQQIMFALANPQRKALFFTAMGEPPIKMLRYQQQFSYFDFDKVDSAIQFISLAAEVEGGNYDEVLKQICEQVRQHAPALVFIDSFRSFVEGARGPDREVAALQSFVQKLVTQMTGWHATTFLIGEYLANETDRNPIFTIADGMIWLTQNVHRNAMVRKIQVLKMRGQKQRPGLHTFRINEQGIEIFPRILPAPEPSGDPNRARGRERVSMGVPKLDEMLGGGIPTGYSMLLVGPSGCGKTMLATEFLAEGARLGETAVLALFEKSPSQMMNDLLDSLVSDGSVELLNVRTLDVSVDETLHELVRMIDRTGARRVVLDSLSGFELALAPEFREDFRESLYRMTTVLSEKGVTLLMTSELEDRFTDFRFSPYGNAFLVDAIIVQRFIEAKAQLKTIISVVKVRGSAHSRDLRTFEITDDGILIGDGPAPYADILLGGPGTARPTSG</sequence>
<dbReference type="InterPro" id="IPR014774">
    <property type="entry name" value="KaiC-like_dom"/>
</dbReference>
<comment type="caution">
    <text evidence="8">The sequence shown here is derived from an EMBL/GenBank/DDBJ whole genome shotgun (WGS) entry which is preliminary data.</text>
</comment>
<protein>
    <recommendedName>
        <fullName evidence="1">non-specific serine/threonine protein kinase</fullName>
        <ecNumber evidence="1">2.7.11.1</ecNumber>
    </recommendedName>
</protein>
<evidence type="ECO:0000313" key="8">
    <source>
        <dbReference type="EMBL" id="MBZ2209263.1"/>
    </source>
</evidence>
<dbReference type="EMBL" id="JAFBIL020000007">
    <property type="protein sequence ID" value="MBZ2209263.1"/>
    <property type="molecule type" value="Genomic_DNA"/>
</dbReference>
<dbReference type="PANTHER" id="PTHR42926:SF1">
    <property type="entry name" value="CIRCADIAN CLOCK OSCILLATOR PROTEIN KAIC 1"/>
    <property type="match status" value="1"/>
</dbReference>
<feature type="domain" description="KaiC" evidence="7">
    <location>
        <begin position="8"/>
        <end position="247"/>
    </location>
</feature>
<organism evidence="8 9">
    <name type="scientific">Massilia soli</name>
    <dbReference type="NCBI Taxonomy" id="2792854"/>
    <lineage>
        <taxon>Bacteria</taxon>
        <taxon>Pseudomonadati</taxon>
        <taxon>Pseudomonadota</taxon>
        <taxon>Betaproteobacteria</taxon>
        <taxon>Burkholderiales</taxon>
        <taxon>Oxalobacteraceae</taxon>
        <taxon>Telluria group</taxon>
        <taxon>Massilia</taxon>
    </lineage>
</organism>
<gene>
    <name evidence="8" type="ORF">I4X03_018490</name>
</gene>
<reference evidence="8 9" key="1">
    <citation type="submission" date="2021-01" db="EMBL/GenBank/DDBJ databases">
        <authorList>
            <person name="Ruan W."/>
            <person name="Khan S.A."/>
            <person name="Jeon C.O."/>
        </authorList>
    </citation>
    <scope>NUCLEOTIDE SEQUENCE [LARGE SCALE GENOMIC DNA]</scope>
    <source>
        <strain evidence="8 9">R798</strain>
    </source>
</reference>
<dbReference type="SMART" id="SM00382">
    <property type="entry name" value="AAA"/>
    <property type="match status" value="2"/>
</dbReference>
<dbReference type="Gene3D" id="3.40.50.300">
    <property type="entry name" value="P-loop containing nucleotide triphosphate hydrolases"/>
    <property type="match status" value="2"/>
</dbReference>
<accession>A0ABS7STJ0</accession>
<dbReference type="EC" id="2.7.11.1" evidence="1"/>
<dbReference type="Pfam" id="PF06745">
    <property type="entry name" value="ATPase"/>
    <property type="match status" value="2"/>
</dbReference>
<dbReference type="RefSeq" id="WP_223469731.1">
    <property type="nucleotide sequence ID" value="NZ_JAFBIL020000007.1"/>
</dbReference>
<dbReference type="InterPro" id="IPR010624">
    <property type="entry name" value="KaiC_dom"/>
</dbReference>
<evidence type="ECO:0000256" key="2">
    <source>
        <dbReference type="ARBA" id="ARBA00022553"/>
    </source>
</evidence>
<dbReference type="InterPro" id="IPR030665">
    <property type="entry name" value="KaiC"/>
</dbReference>
<keyword evidence="2" id="KW-0597">Phosphoprotein</keyword>
<keyword evidence="6" id="KW-0378">Hydrolase</keyword>
<proteinExistence type="predicted"/>
<dbReference type="InterPro" id="IPR051347">
    <property type="entry name" value="Circadian_clock_KaiC-rel"/>
</dbReference>
<keyword evidence="4" id="KW-0677">Repeat</keyword>
<keyword evidence="5" id="KW-0418">Kinase</keyword>
<evidence type="ECO:0000256" key="5">
    <source>
        <dbReference type="ARBA" id="ARBA00022777"/>
    </source>
</evidence>